<name>A0ABT5YHH7_9PROT</name>
<dbReference type="NCBIfam" id="TIGR04430">
    <property type="entry name" value="OM_asym_MlaD"/>
    <property type="match status" value="1"/>
</dbReference>
<evidence type="ECO:0000259" key="1">
    <source>
        <dbReference type="Pfam" id="PF02470"/>
    </source>
</evidence>
<protein>
    <submittedName>
        <fullName evidence="2">Outer membrane lipid asymmetry maintenance protein MlaD</fullName>
    </submittedName>
</protein>
<keyword evidence="3" id="KW-1185">Reference proteome</keyword>
<gene>
    <name evidence="2" type="primary">mlaD</name>
    <name evidence="2" type="ORF">P2G67_00215</name>
</gene>
<reference evidence="2 3" key="1">
    <citation type="submission" date="2023-03" db="EMBL/GenBank/DDBJ databases">
        <title>Fodinicurvata sp. CAU 1616 isolated from sea sendiment.</title>
        <authorList>
            <person name="Kim W."/>
        </authorList>
    </citation>
    <scope>NUCLEOTIDE SEQUENCE [LARGE SCALE GENOMIC DNA]</scope>
    <source>
        <strain evidence="2 3">CAU 1616</strain>
    </source>
</reference>
<evidence type="ECO:0000313" key="2">
    <source>
        <dbReference type="EMBL" id="MDF2094393.1"/>
    </source>
</evidence>
<dbReference type="PANTHER" id="PTHR33371">
    <property type="entry name" value="INTERMEMBRANE PHOSPHOLIPID TRANSPORT SYSTEM BINDING PROTEIN MLAD-RELATED"/>
    <property type="match status" value="1"/>
</dbReference>
<feature type="domain" description="Mce/MlaD" evidence="1">
    <location>
        <begin position="37"/>
        <end position="115"/>
    </location>
</feature>
<dbReference type="RefSeq" id="WP_275818860.1">
    <property type="nucleotide sequence ID" value="NZ_JARHUD010000001.1"/>
</dbReference>
<dbReference type="Proteomes" id="UP001215503">
    <property type="component" value="Unassembled WGS sequence"/>
</dbReference>
<comment type="caution">
    <text evidence="2">The sequence shown here is derived from an EMBL/GenBank/DDBJ whole genome shotgun (WGS) entry which is preliminary data.</text>
</comment>
<dbReference type="InterPro" id="IPR003399">
    <property type="entry name" value="Mce/MlaD"/>
</dbReference>
<dbReference type="InterPro" id="IPR052336">
    <property type="entry name" value="MlaD_Phospholipid_Transporter"/>
</dbReference>
<dbReference type="Pfam" id="PF02470">
    <property type="entry name" value="MlaD"/>
    <property type="match status" value="1"/>
</dbReference>
<dbReference type="EMBL" id="JARHUD010000001">
    <property type="protein sequence ID" value="MDF2094393.1"/>
    <property type="molecule type" value="Genomic_DNA"/>
</dbReference>
<sequence>MRKHVFETVLGAVVLLVAVGFIIFAYSATDIGGSNNNGYEVSAAFDDASGVRNGTEVRMSGVRIGSVLRYELDPDTFDAVVTFSINDRVKLPSDTSARILPDGLLGGTYVSLTPGGELEEIEPGGRIAYTQGSINLMDLLGRFVFSGDGGGGSGDTEEDSDGPW</sequence>
<evidence type="ECO:0000313" key="3">
    <source>
        <dbReference type="Proteomes" id="UP001215503"/>
    </source>
</evidence>
<accession>A0ABT5YHH7</accession>
<dbReference type="PANTHER" id="PTHR33371:SF4">
    <property type="entry name" value="INTERMEMBRANE PHOSPHOLIPID TRANSPORT SYSTEM BINDING PROTEIN MLAD"/>
    <property type="match status" value="1"/>
</dbReference>
<organism evidence="2 3">
    <name type="scientific">Aquibaculum arenosum</name>
    <dbReference type="NCBI Taxonomy" id="3032591"/>
    <lineage>
        <taxon>Bacteria</taxon>
        <taxon>Pseudomonadati</taxon>
        <taxon>Pseudomonadota</taxon>
        <taxon>Alphaproteobacteria</taxon>
        <taxon>Rhodospirillales</taxon>
        <taxon>Rhodovibrionaceae</taxon>
        <taxon>Aquibaculum</taxon>
    </lineage>
</organism>
<proteinExistence type="predicted"/>
<dbReference type="InterPro" id="IPR030970">
    <property type="entry name" value="ABC_MlaD"/>
</dbReference>